<dbReference type="Proteomes" id="UP000281899">
    <property type="component" value="Unassembled WGS sequence"/>
</dbReference>
<evidence type="ECO:0000256" key="1">
    <source>
        <dbReference type="ARBA" id="ARBA00023027"/>
    </source>
</evidence>
<reference evidence="4 5" key="1">
    <citation type="submission" date="2018-11" db="EMBL/GenBank/DDBJ databases">
        <title>Proposal to divide the Flavobacteriaceae and reorganize its genera based on Amino Acid Identity values calculated from whole genome sequences.</title>
        <authorList>
            <person name="Nicholson A.C."/>
            <person name="Gulvik C.A."/>
            <person name="Whitney A.M."/>
            <person name="Humrighouse B.W."/>
            <person name="Bell M."/>
            <person name="Holmes B."/>
            <person name="Steigerwalt A."/>
            <person name="Villarma A."/>
            <person name="Sheth M."/>
            <person name="Batra D."/>
            <person name="Pryor J."/>
            <person name="Bernardet J.-F."/>
            <person name="Hugo C."/>
            <person name="Kampfer P."/>
            <person name="Newman J."/>
            <person name="Mcquiston J.R."/>
        </authorList>
    </citation>
    <scope>NUCLEOTIDE SEQUENCE [LARGE SCALE GENOMIC DNA]</scope>
    <source>
        <strain evidence="4 5">G0235</strain>
    </source>
</reference>
<dbReference type="Gene3D" id="3.40.50.1220">
    <property type="entry name" value="TPP-binding domain"/>
    <property type="match status" value="1"/>
</dbReference>
<keyword evidence="1" id="KW-0520">NAD</keyword>
<dbReference type="SUPFAM" id="SSF52467">
    <property type="entry name" value="DHS-like NAD/FAD-binding domain"/>
    <property type="match status" value="1"/>
</dbReference>
<accession>A0ABX9X4G4</accession>
<dbReference type="EMBL" id="RJTW01000007">
    <property type="protein sequence ID" value="ROH90709.1"/>
    <property type="molecule type" value="Genomic_DNA"/>
</dbReference>
<dbReference type="InterPro" id="IPR026590">
    <property type="entry name" value="Ssirtuin_cat_dom"/>
</dbReference>
<organism evidence="4 5">
    <name type="scientific">Chryseobacterium cucumeris</name>
    <dbReference type="NCBI Taxonomy" id="1813611"/>
    <lineage>
        <taxon>Bacteria</taxon>
        <taxon>Pseudomonadati</taxon>
        <taxon>Bacteroidota</taxon>
        <taxon>Flavobacteriia</taxon>
        <taxon>Flavobacteriales</taxon>
        <taxon>Weeksellaceae</taxon>
        <taxon>Chryseobacterium group</taxon>
        <taxon>Chryseobacterium</taxon>
    </lineage>
</organism>
<proteinExistence type="predicted"/>
<dbReference type="PROSITE" id="PS50305">
    <property type="entry name" value="SIRTUIN"/>
    <property type="match status" value="1"/>
</dbReference>
<feature type="domain" description="Deacetylase sirtuin-type" evidence="3">
    <location>
        <begin position="1"/>
        <end position="265"/>
    </location>
</feature>
<evidence type="ECO:0000256" key="2">
    <source>
        <dbReference type="PROSITE-ProRule" id="PRU00236"/>
    </source>
</evidence>
<evidence type="ECO:0000313" key="5">
    <source>
        <dbReference type="Proteomes" id="UP000281899"/>
    </source>
</evidence>
<sequence>MSPEIKQFIEDYAEELVSGNAAYFIGAGISINSQLPNWPNLIKPFAKKIGINKLDGKDLPEIAQYIINEEKSNRGPFIDAISRKLRKNYSPNAYHEAIVKTNLKTIWTTNYDNLIEKAFSNTTVDVKFTDEAISRDVPDNQIEIIKMHGCIHNSDRSDIIITQSDYEDFFLNKPAITQRLRLDLLQKSFLFIGYGYGDSNIKNIITEARRLGGNNTRQHYLITKDKINDRDFDLWCENLRRYGIRVIKINDYADLLLILEKLSLRSRGKSIFITGSHDTKNNKDVKLLSKKLAIKKGIILNDGQSSGLMRIASNTFMQTLIENKKDVNKRLKFFPNPYAANSKFANDASLLPVLKQWRIPLLKSTHIMIAFDGGMGTKAEIEVALDWGCTIIPFFKDKKRDTWQLLDNTLLKERVSKYNSNYITKVKKNKINHIDVLKLIRKIIK</sequence>
<comment type="caution">
    <text evidence="4">The sequence shown here is derived from an EMBL/GenBank/DDBJ whole genome shotgun (WGS) entry which is preliminary data.</text>
</comment>
<gene>
    <name evidence="4" type="ORF">EGI15_18795</name>
</gene>
<comment type="caution">
    <text evidence="2">Lacks conserved residue(s) required for the propagation of feature annotation.</text>
</comment>
<dbReference type="Pfam" id="PF13289">
    <property type="entry name" value="SIR2_2"/>
    <property type="match status" value="1"/>
</dbReference>
<evidence type="ECO:0000313" key="4">
    <source>
        <dbReference type="EMBL" id="ROH90709.1"/>
    </source>
</evidence>
<protein>
    <submittedName>
        <fullName evidence="4">SIR2 family protein</fullName>
    </submittedName>
</protein>
<dbReference type="SUPFAM" id="SSF102405">
    <property type="entry name" value="MCP/YpsA-like"/>
    <property type="match status" value="1"/>
</dbReference>
<dbReference type="InterPro" id="IPR029035">
    <property type="entry name" value="DHS-like_NAD/FAD-binding_dom"/>
</dbReference>
<name>A0ABX9X4G4_9FLAO</name>
<keyword evidence="5" id="KW-1185">Reference proteome</keyword>
<evidence type="ECO:0000259" key="3">
    <source>
        <dbReference type="PROSITE" id="PS50305"/>
    </source>
</evidence>